<dbReference type="Proteomes" id="UP000027665">
    <property type="component" value="Unassembled WGS sequence"/>
</dbReference>
<keyword evidence="3" id="KW-1185">Reference proteome</keyword>
<dbReference type="RefSeq" id="WP_037976659.1">
    <property type="nucleotide sequence ID" value="NZ_JMKI01000036.1"/>
</dbReference>
<evidence type="ECO:0000313" key="3">
    <source>
        <dbReference type="Proteomes" id="UP000027665"/>
    </source>
</evidence>
<sequence>MNKKDMYAFPAVLTIDHEDNDAVLVSFPDLDNCFADGNDFADALEEAREALGNVLYWMEKDGQPIPEPSDIRTIEVHNDSIKTLVAVDMIEFRRAWDTRSVNRTVTLPAWLDEMAKKEQVNFSQALQQALKNKLGIDQSHTPQMV</sequence>
<dbReference type="InterPro" id="IPR035069">
    <property type="entry name" value="TTHA1013/TTHA0281-like"/>
</dbReference>
<dbReference type="AlphaFoldDB" id="A0A073INM5"/>
<evidence type="ECO:0000259" key="1">
    <source>
        <dbReference type="Pfam" id="PF15919"/>
    </source>
</evidence>
<name>A0A073INM5_9BACT</name>
<dbReference type="InterPro" id="IPR031807">
    <property type="entry name" value="HicB-like"/>
</dbReference>
<dbReference type="Pfam" id="PF15919">
    <property type="entry name" value="HicB_lk_antitox"/>
    <property type="match status" value="1"/>
</dbReference>
<dbReference type="Gene3D" id="3.30.160.250">
    <property type="match status" value="1"/>
</dbReference>
<dbReference type="PATRIC" id="fig|2754.20.peg.1484"/>
<dbReference type="eggNOG" id="COG1598">
    <property type="taxonomic scope" value="Bacteria"/>
</dbReference>
<evidence type="ECO:0000313" key="2">
    <source>
        <dbReference type="EMBL" id="KEJ91958.1"/>
    </source>
</evidence>
<feature type="domain" description="HicB-like antitoxin of toxin-antitoxin system" evidence="1">
    <location>
        <begin position="14"/>
        <end position="129"/>
    </location>
</feature>
<proteinExistence type="predicted"/>
<dbReference type="STRING" id="2754.EH55_06115"/>
<dbReference type="GeneID" id="90983853"/>
<reference evidence="2 3" key="1">
    <citation type="submission" date="2014-04" db="EMBL/GenBank/DDBJ databases">
        <title>Draft Genome Sequence of Synergistes jonesii.</title>
        <authorList>
            <person name="Coil D.A."/>
            <person name="Eisen J.A."/>
            <person name="Holland-Moritz H.E."/>
        </authorList>
    </citation>
    <scope>NUCLEOTIDE SEQUENCE [LARGE SCALE GENOMIC DNA]</scope>
    <source>
        <strain evidence="2 3">78-1</strain>
    </source>
</reference>
<protein>
    <recommendedName>
        <fullName evidence="1">HicB-like antitoxin of toxin-antitoxin system domain-containing protein</fullName>
    </recommendedName>
</protein>
<gene>
    <name evidence="2" type="ORF">EH55_06115</name>
</gene>
<organism evidence="2 3">
    <name type="scientific">Synergistes jonesii</name>
    <dbReference type="NCBI Taxonomy" id="2754"/>
    <lineage>
        <taxon>Bacteria</taxon>
        <taxon>Thermotogati</taxon>
        <taxon>Synergistota</taxon>
        <taxon>Synergistia</taxon>
        <taxon>Synergistales</taxon>
        <taxon>Synergistaceae</taxon>
        <taxon>Synergistes</taxon>
    </lineage>
</organism>
<comment type="caution">
    <text evidence="2">The sequence shown here is derived from an EMBL/GenBank/DDBJ whole genome shotgun (WGS) entry which is preliminary data.</text>
</comment>
<dbReference type="EMBL" id="JMKI01000036">
    <property type="protein sequence ID" value="KEJ91958.1"/>
    <property type="molecule type" value="Genomic_DNA"/>
</dbReference>
<accession>A0A073INM5</accession>
<dbReference type="OrthoDB" id="5419659at2"/>
<dbReference type="SUPFAM" id="SSF143100">
    <property type="entry name" value="TTHA1013/TTHA0281-like"/>
    <property type="match status" value="1"/>
</dbReference>